<dbReference type="EMBL" id="BMVC01000008">
    <property type="protein sequence ID" value="GHC99605.1"/>
    <property type="molecule type" value="Genomic_DNA"/>
</dbReference>
<dbReference type="RefSeq" id="WP_189824939.1">
    <property type="nucleotide sequence ID" value="NZ_BMVC01000008.1"/>
</dbReference>
<name>A0A918WZX3_9ACTN</name>
<evidence type="ECO:0000313" key="1">
    <source>
        <dbReference type="EMBL" id="GHC99605.1"/>
    </source>
</evidence>
<reference evidence="1" key="1">
    <citation type="journal article" date="2014" name="Int. J. Syst. Evol. Microbiol.">
        <title>Complete genome sequence of Corynebacterium casei LMG S-19264T (=DSM 44701T), isolated from a smear-ripened cheese.</title>
        <authorList>
            <consortium name="US DOE Joint Genome Institute (JGI-PGF)"/>
            <person name="Walter F."/>
            <person name="Albersmeier A."/>
            <person name="Kalinowski J."/>
            <person name="Ruckert C."/>
        </authorList>
    </citation>
    <scope>NUCLEOTIDE SEQUENCE</scope>
    <source>
        <strain evidence="1">JCM 4637</strain>
    </source>
</reference>
<organism evidence="1 2">
    <name type="scientific">Streptomyces finlayi</name>
    <dbReference type="NCBI Taxonomy" id="67296"/>
    <lineage>
        <taxon>Bacteria</taxon>
        <taxon>Bacillati</taxon>
        <taxon>Actinomycetota</taxon>
        <taxon>Actinomycetes</taxon>
        <taxon>Kitasatosporales</taxon>
        <taxon>Streptomycetaceae</taxon>
        <taxon>Streptomyces</taxon>
    </lineage>
</organism>
<gene>
    <name evidence="1" type="ORF">GCM10010334_43340</name>
</gene>
<reference evidence="1" key="2">
    <citation type="submission" date="2020-09" db="EMBL/GenBank/DDBJ databases">
        <authorList>
            <person name="Sun Q."/>
            <person name="Ohkuma M."/>
        </authorList>
    </citation>
    <scope>NUCLEOTIDE SEQUENCE</scope>
    <source>
        <strain evidence="1">JCM 4637</strain>
    </source>
</reference>
<dbReference type="Proteomes" id="UP000638353">
    <property type="component" value="Unassembled WGS sequence"/>
</dbReference>
<sequence>MSSTSDVPPPPGPDEETLCRVCGLDDGSLRWEGGWPTHDICDCCGHETDISDVSVEHLRHWRGYWAGQGARWSSPGRRPAGWNIFEQLAAIPEEWR</sequence>
<evidence type="ECO:0000313" key="2">
    <source>
        <dbReference type="Proteomes" id="UP000638353"/>
    </source>
</evidence>
<dbReference type="AlphaFoldDB" id="A0A918WZX3"/>
<accession>A0A918WZX3</accession>
<protein>
    <submittedName>
        <fullName evidence="1">Uncharacterized protein</fullName>
    </submittedName>
</protein>
<comment type="caution">
    <text evidence="1">The sequence shown here is derived from an EMBL/GenBank/DDBJ whole genome shotgun (WGS) entry which is preliminary data.</text>
</comment>
<proteinExistence type="predicted"/>